<dbReference type="CDD" id="cd00104">
    <property type="entry name" value="KAZAL_FS"/>
    <property type="match status" value="1"/>
</dbReference>
<keyword evidence="3" id="KW-1015">Disulfide bond</keyword>
<dbReference type="PANTHER" id="PTHR10913:SF45">
    <property type="entry name" value="FOLLISTATIN, ISOFORM A-RELATED"/>
    <property type="match status" value="1"/>
</dbReference>
<comment type="caution">
    <text evidence="6">The sequence shown here is derived from an EMBL/GenBank/DDBJ whole genome shotgun (WGS) entry which is preliminary data.</text>
</comment>
<feature type="signal peptide" evidence="4">
    <location>
        <begin position="1"/>
        <end position="19"/>
    </location>
</feature>
<evidence type="ECO:0000313" key="7">
    <source>
        <dbReference type="Proteomes" id="UP000052943"/>
    </source>
</evidence>
<evidence type="ECO:0000259" key="5">
    <source>
        <dbReference type="PROSITE" id="PS51465"/>
    </source>
</evidence>
<name>A0A0W8CFY8_PHYNI</name>
<reference evidence="6 7" key="1">
    <citation type="submission" date="2015-11" db="EMBL/GenBank/DDBJ databases">
        <title>Genomes and virulence difference between two physiological races of Phytophthora nicotianae.</title>
        <authorList>
            <person name="Liu H."/>
            <person name="Ma X."/>
            <person name="Yu H."/>
            <person name="Fang D."/>
            <person name="Li Y."/>
            <person name="Wang X."/>
            <person name="Wang W."/>
            <person name="Dong Y."/>
            <person name="Xiao B."/>
        </authorList>
    </citation>
    <scope>NUCLEOTIDE SEQUENCE [LARGE SCALE GENOMIC DNA]</scope>
    <source>
        <strain evidence="7">race 0</strain>
    </source>
</reference>
<evidence type="ECO:0000256" key="2">
    <source>
        <dbReference type="ARBA" id="ARBA00022900"/>
    </source>
</evidence>
<dbReference type="PANTHER" id="PTHR10913">
    <property type="entry name" value="FOLLISTATIN-RELATED"/>
    <property type="match status" value="1"/>
</dbReference>
<dbReference type="SUPFAM" id="SSF100895">
    <property type="entry name" value="Kazal-type serine protease inhibitors"/>
    <property type="match status" value="1"/>
</dbReference>
<dbReference type="InterPro" id="IPR050653">
    <property type="entry name" value="Prot_Inhib_GrowthFact_Antg"/>
</dbReference>
<dbReference type="InterPro" id="IPR002350">
    <property type="entry name" value="Kazal_dom"/>
</dbReference>
<dbReference type="Proteomes" id="UP000052943">
    <property type="component" value="Unassembled WGS sequence"/>
</dbReference>
<gene>
    <name evidence="6" type="ORF">AM587_10001021</name>
</gene>
<dbReference type="Pfam" id="PF07648">
    <property type="entry name" value="Kazal_2"/>
    <property type="match status" value="1"/>
</dbReference>
<keyword evidence="1" id="KW-0646">Protease inhibitor</keyword>
<keyword evidence="2" id="KW-0722">Serine protease inhibitor</keyword>
<dbReference type="InterPro" id="IPR036058">
    <property type="entry name" value="Kazal_dom_sf"/>
</dbReference>
<accession>A0A0W8CFY8</accession>
<feature type="domain" description="Kazal-like" evidence="5">
    <location>
        <begin position="36"/>
        <end position="90"/>
    </location>
</feature>
<dbReference type="OrthoDB" id="88451at2759"/>
<feature type="chain" id="PRO_5006940512" evidence="4">
    <location>
        <begin position="20"/>
        <end position="101"/>
    </location>
</feature>
<evidence type="ECO:0000256" key="1">
    <source>
        <dbReference type="ARBA" id="ARBA00022690"/>
    </source>
</evidence>
<keyword evidence="4" id="KW-0732">Signal</keyword>
<sequence>MKIAFYLALLAVTISSTAADSPAILSRKLMCAQTPGTKTNCCNDVVCPEDDPPVCGSDGVTYPNTCDLSFASCNNPERNITLVSDGACSGQQVSQIPQVAA</sequence>
<dbReference type="PROSITE" id="PS51465">
    <property type="entry name" value="KAZAL_2"/>
    <property type="match status" value="1"/>
</dbReference>
<dbReference type="AlphaFoldDB" id="A0A0W8CFY8"/>
<proteinExistence type="predicted"/>
<dbReference type="EMBL" id="LNFO01003427">
    <property type="protein sequence ID" value="KUF82954.1"/>
    <property type="molecule type" value="Genomic_DNA"/>
</dbReference>
<evidence type="ECO:0000313" key="6">
    <source>
        <dbReference type="EMBL" id="KUF82954.1"/>
    </source>
</evidence>
<organism evidence="6 7">
    <name type="scientific">Phytophthora nicotianae</name>
    <name type="common">Potato buckeye rot agent</name>
    <name type="synonym">Phytophthora parasitica</name>
    <dbReference type="NCBI Taxonomy" id="4792"/>
    <lineage>
        <taxon>Eukaryota</taxon>
        <taxon>Sar</taxon>
        <taxon>Stramenopiles</taxon>
        <taxon>Oomycota</taxon>
        <taxon>Peronosporomycetes</taxon>
        <taxon>Peronosporales</taxon>
        <taxon>Peronosporaceae</taxon>
        <taxon>Phytophthora</taxon>
    </lineage>
</organism>
<dbReference type="GO" id="GO:0005576">
    <property type="term" value="C:extracellular region"/>
    <property type="evidence" value="ECO:0007669"/>
    <property type="project" value="TreeGrafter"/>
</dbReference>
<evidence type="ECO:0000256" key="4">
    <source>
        <dbReference type="SAM" id="SignalP"/>
    </source>
</evidence>
<protein>
    <submittedName>
        <fullName evidence="6">Agrin</fullName>
    </submittedName>
</protein>
<evidence type="ECO:0000256" key="3">
    <source>
        <dbReference type="ARBA" id="ARBA00023157"/>
    </source>
</evidence>
<dbReference type="Gene3D" id="3.30.60.30">
    <property type="match status" value="1"/>
</dbReference>
<dbReference type="SMART" id="SM00280">
    <property type="entry name" value="KAZAL"/>
    <property type="match status" value="1"/>
</dbReference>